<dbReference type="InterPro" id="IPR005599">
    <property type="entry name" value="GPI_mannosylTrfase"/>
</dbReference>
<dbReference type="OrthoDB" id="497541at2759"/>
<feature type="transmembrane region" description="Helical" evidence="8">
    <location>
        <begin position="1025"/>
        <end position="1043"/>
    </location>
</feature>
<dbReference type="CDD" id="cd07042">
    <property type="entry name" value="STAS_SulP_like_sulfate_transporter"/>
    <property type="match status" value="1"/>
</dbReference>
<dbReference type="PANTHER" id="PTHR11814">
    <property type="entry name" value="SULFATE TRANSPORTER"/>
    <property type="match status" value="1"/>
</dbReference>
<evidence type="ECO:0000256" key="2">
    <source>
        <dbReference type="ARBA" id="ARBA00022676"/>
    </source>
</evidence>
<feature type="transmembrane region" description="Helical" evidence="8">
    <location>
        <begin position="151"/>
        <end position="174"/>
    </location>
</feature>
<feature type="transmembrane region" description="Helical" evidence="8">
    <location>
        <begin position="995"/>
        <end position="1013"/>
    </location>
</feature>
<dbReference type="Pfam" id="PF03901">
    <property type="entry name" value="Glyco_transf_22"/>
    <property type="match status" value="1"/>
</dbReference>
<dbReference type="GO" id="GO:0055085">
    <property type="term" value="P:transmembrane transport"/>
    <property type="evidence" value="ECO:0007669"/>
    <property type="project" value="InterPro"/>
</dbReference>
<dbReference type="Proteomes" id="UP000266272">
    <property type="component" value="Unassembled WGS sequence"/>
</dbReference>
<dbReference type="InterPro" id="IPR001902">
    <property type="entry name" value="SLC26A/SulP_fam"/>
</dbReference>
<feature type="domain" description="STAS" evidence="9">
    <location>
        <begin position="1126"/>
        <end position="1250"/>
    </location>
</feature>
<feature type="transmembrane region" description="Helical" evidence="8">
    <location>
        <begin position="195"/>
        <end position="214"/>
    </location>
</feature>
<reference evidence="10 11" key="1">
    <citation type="journal article" date="2018" name="PLoS Pathog.">
        <title>Evolution of structural diversity of trichothecenes, a family of toxins produced by plant pathogenic and entomopathogenic fungi.</title>
        <authorList>
            <person name="Proctor R.H."/>
            <person name="McCormick S.P."/>
            <person name="Kim H.S."/>
            <person name="Cardoza R.E."/>
            <person name="Stanley A.M."/>
            <person name="Lindo L."/>
            <person name="Kelly A."/>
            <person name="Brown D.W."/>
            <person name="Lee T."/>
            <person name="Vaughan M.M."/>
            <person name="Alexander N.J."/>
            <person name="Busman M."/>
            <person name="Gutierrez S."/>
        </authorList>
    </citation>
    <scope>NUCLEOTIDE SEQUENCE [LARGE SCALE GENOMIC DNA]</scope>
    <source>
        <strain evidence="10 11">IBT 40837</strain>
    </source>
</reference>
<name>A0A395NG80_TRIAR</name>
<dbReference type="Gene3D" id="3.30.750.24">
    <property type="entry name" value="STAS domain"/>
    <property type="match status" value="1"/>
</dbReference>
<feature type="transmembrane region" description="Helical" evidence="8">
    <location>
        <begin position="647"/>
        <end position="667"/>
    </location>
</feature>
<evidence type="ECO:0000313" key="11">
    <source>
        <dbReference type="Proteomes" id="UP000266272"/>
    </source>
</evidence>
<feature type="transmembrane region" description="Helical" evidence="8">
    <location>
        <begin position="673"/>
        <end position="689"/>
    </location>
</feature>
<evidence type="ECO:0000256" key="8">
    <source>
        <dbReference type="SAM" id="Phobius"/>
    </source>
</evidence>
<dbReference type="GO" id="GO:0005789">
    <property type="term" value="C:endoplasmic reticulum membrane"/>
    <property type="evidence" value="ECO:0007669"/>
    <property type="project" value="UniProtKB-SubCell"/>
</dbReference>
<keyword evidence="5" id="KW-0256">Endoplasmic reticulum</keyword>
<feature type="transmembrane region" description="Helical" evidence="8">
    <location>
        <begin position="728"/>
        <end position="746"/>
    </location>
</feature>
<feature type="transmembrane region" description="Helical" evidence="8">
    <location>
        <begin position="839"/>
        <end position="862"/>
    </location>
</feature>
<evidence type="ECO:0000256" key="4">
    <source>
        <dbReference type="ARBA" id="ARBA00022692"/>
    </source>
</evidence>
<protein>
    <submittedName>
        <fullName evidence="10">Glycosyltransferase family 22</fullName>
    </submittedName>
</protein>
<keyword evidence="4 8" id="KW-0812">Transmembrane</keyword>
<feature type="transmembrane region" description="Helical" evidence="8">
    <location>
        <begin position="362"/>
        <end position="384"/>
    </location>
</feature>
<comment type="caution">
    <text evidence="10">The sequence shown here is derived from an EMBL/GenBank/DDBJ whole genome shotgun (WGS) entry which is preliminary data.</text>
</comment>
<keyword evidence="7 8" id="KW-0472">Membrane</keyword>
<feature type="transmembrane region" description="Helical" evidence="8">
    <location>
        <begin position="323"/>
        <end position="341"/>
    </location>
</feature>
<comment type="subcellular location">
    <subcellularLocation>
        <location evidence="1">Endoplasmic reticulum membrane</location>
        <topology evidence="1">Multi-pass membrane protein</topology>
    </subcellularLocation>
</comment>
<feature type="transmembrane region" description="Helical" evidence="8">
    <location>
        <begin position="94"/>
        <end position="112"/>
    </location>
</feature>
<accession>A0A395NG80</accession>
<dbReference type="STRING" id="490622.A0A395NG80"/>
<evidence type="ECO:0000259" key="9">
    <source>
        <dbReference type="PROSITE" id="PS50801"/>
    </source>
</evidence>
<evidence type="ECO:0000256" key="3">
    <source>
        <dbReference type="ARBA" id="ARBA00022679"/>
    </source>
</evidence>
<feature type="transmembrane region" description="Helical" evidence="8">
    <location>
        <begin position="896"/>
        <end position="918"/>
    </location>
</feature>
<keyword evidence="6 8" id="KW-1133">Transmembrane helix</keyword>
<feature type="transmembrane region" description="Helical" evidence="8">
    <location>
        <begin position="293"/>
        <end position="311"/>
    </location>
</feature>
<evidence type="ECO:0000313" key="10">
    <source>
        <dbReference type="EMBL" id="RFU74954.1"/>
    </source>
</evidence>
<dbReference type="InterPro" id="IPR011547">
    <property type="entry name" value="SLC26A/SulP_dom"/>
</dbReference>
<organism evidence="10 11">
    <name type="scientific">Trichoderma arundinaceum</name>
    <dbReference type="NCBI Taxonomy" id="490622"/>
    <lineage>
        <taxon>Eukaryota</taxon>
        <taxon>Fungi</taxon>
        <taxon>Dikarya</taxon>
        <taxon>Ascomycota</taxon>
        <taxon>Pezizomycotina</taxon>
        <taxon>Sordariomycetes</taxon>
        <taxon>Hypocreomycetidae</taxon>
        <taxon>Hypocreales</taxon>
        <taxon>Hypocreaceae</taxon>
        <taxon>Trichoderma</taxon>
    </lineage>
</organism>
<feature type="transmembrane region" description="Helical" evidence="8">
    <location>
        <begin position="758"/>
        <end position="776"/>
    </location>
</feature>
<feature type="transmembrane region" description="Helical" evidence="8">
    <location>
        <begin position="260"/>
        <end position="281"/>
    </location>
</feature>
<dbReference type="InterPro" id="IPR002645">
    <property type="entry name" value="STAS_dom"/>
</dbReference>
<dbReference type="NCBIfam" id="TIGR00815">
    <property type="entry name" value="sulP"/>
    <property type="match status" value="1"/>
</dbReference>
<evidence type="ECO:0000256" key="5">
    <source>
        <dbReference type="ARBA" id="ARBA00022824"/>
    </source>
</evidence>
<keyword evidence="3 10" id="KW-0808">Transferase</keyword>
<feature type="transmembrane region" description="Helical" evidence="8">
    <location>
        <begin position="119"/>
        <end position="139"/>
    </location>
</feature>
<evidence type="ECO:0000256" key="1">
    <source>
        <dbReference type="ARBA" id="ARBA00004477"/>
    </source>
</evidence>
<keyword evidence="2" id="KW-0328">Glycosyltransferase</keyword>
<dbReference type="GO" id="GO:0016757">
    <property type="term" value="F:glycosyltransferase activity"/>
    <property type="evidence" value="ECO:0007669"/>
    <property type="project" value="UniProtKB-KW"/>
</dbReference>
<dbReference type="EMBL" id="PXOA01000486">
    <property type="protein sequence ID" value="RFU74954.1"/>
    <property type="molecule type" value="Genomic_DNA"/>
</dbReference>
<evidence type="ECO:0000256" key="7">
    <source>
        <dbReference type="ARBA" id="ARBA00023136"/>
    </source>
</evidence>
<feature type="transmembrane region" description="Helical" evidence="8">
    <location>
        <begin position="696"/>
        <end position="716"/>
    </location>
</feature>
<dbReference type="PROSITE" id="PS50801">
    <property type="entry name" value="STAS"/>
    <property type="match status" value="1"/>
</dbReference>
<feature type="transmembrane region" description="Helical" evidence="8">
    <location>
        <begin position="70"/>
        <end position="88"/>
    </location>
</feature>
<dbReference type="InterPro" id="IPR036513">
    <property type="entry name" value="STAS_dom_sf"/>
</dbReference>
<evidence type="ECO:0000256" key="6">
    <source>
        <dbReference type="ARBA" id="ARBA00022989"/>
    </source>
</evidence>
<proteinExistence type="predicted"/>
<feature type="transmembrane region" description="Helical" evidence="8">
    <location>
        <begin position="809"/>
        <end position="827"/>
    </location>
</feature>
<sequence>MIAALFAPIQDCDETFNYWEPAHYLSHGYGLQTWEYSPDYAIRSWLYIALHAVVGNVRRVLPQSSKVSEFYFIRYGLALLCAICQTVMFQGISLALNARIGVFFLIATIISPGNFHASAAFLPSSFAMYMGMLGAASFMNWRGGLKTWQGIAWFAAAGILGWPFAAALCAPYLLEELILVVFSDRDSLIEALIRFVRGVIAALIVLDTYIDQFFDYAINLFFYKKSVVVSWNIVKYNIFSKTGGPDLYGTEPWTFYFKNLALNFNIWFILALLVLPLFILQKTFSSSSQSLSSGLRTVVFITPFYMWLGIFTAQPHKEERFMYPAYPFLALNAALSLHIILSALGNSNPKTLIGKIPARLKLLAVGLVIFLSFDVAIARIYGIYSAYSAPLKIYSPLWGDGSGNSFGAEEDNVCFGKEWYRFPTSYFLPRNMHAKFLRSEFRGLLPGEFSEAGTGFGFWSGTWLPTKGLNDQNQEDLGKYVEPRMCSFLVDTQYPERKAPLSRREPDYIADKNHWEVVKCVDFLDAANTHILARTLWIPDVEAVPEKYRRKWGRHCLLQRKRRSLNAAKIVRIDTQERYLRQPRDLERRARDTLGSTEIYLEDEPTVPRWIWSYTPGPLKIIRYLLGVLPLPLWICRYNIRWLPEDIIAGITIGLVLVPQSMAYASLAHLSPAHGLYTSFAGVLLYWLFGTSKDVVVGATAVSSLLIGQSLSGSSTKLGVGMYTAEEIAHTLTIVGGVVLVIFGALRLGWTVEFIPQVPIAAFTTAASITIIATQLPSVLGLQGVNTQAPAHQVLIDTIWRIPHATVDAVLGISTIFLLYTFGRVCSMMEKRQPARKRLWSFVSTFRVPFTVGILTLISYIINHDNPFRASPFRVVGKIPSGFQRAQIPVFPSIDLIMSIITELPAVAIILVIGQIAVAKSMARMHGYSINPSQELVALGAVNIMSPFIGGYLCASSFGVSSILSKAGSRTPLAGLFSAMVLYVAINYLTRVFSYTPSAALAGLVVHSLYNAITRPKTLYKYWQVSPIELLIWIISLVAAMMHSLESSIYIGILLTFFLLLTRIARTPGRFLGVVRVKQQEENALQSKQGSKNLTRTDANSEQLMYFPLDRKTAFNSIVHIEAPYPGVFVYRLSEGFNYINQSYHLDTLFEHITKHTKRMVGPVIKKPSERLWNESSPKASDLKRLEALPYFRSIVLDFDAVNNIDVTSVQGLIDLRSTIDRYTAPDVAEWHFANVHNRWTRRALAIAGFGYPTMQNLDALKSWTPLYSIAPLDAKDDTLFTRGSQRSADVEANFSRARSEKEQADLSPLRHVEGSNSLSGENIPMERMTSISAVDRPFFHIRLRDAVDAAVRNAVAKDNAV</sequence>
<dbReference type="Pfam" id="PF00916">
    <property type="entry name" value="Sulfate_transp"/>
    <property type="match status" value="1"/>
</dbReference>
<keyword evidence="11" id="KW-1185">Reference proteome</keyword>
<gene>
    <name evidence="10" type="ORF">TARUN_7286</name>
</gene>